<dbReference type="EMBL" id="AZAC01000029">
    <property type="protein sequence ID" value="KIX12545.1"/>
    <property type="molecule type" value="Genomic_DNA"/>
</dbReference>
<comment type="caution">
    <text evidence="1">The sequence shown here is derived from an EMBL/GenBank/DDBJ whole genome shotgun (WGS) entry which is preliminary data.</text>
</comment>
<dbReference type="RefSeq" id="WP_044350434.1">
    <property type="nucleotide sequence ID" value="NZ_AZAC01000029.1"/>
</dbReference>
<organism evidence="1 2">
    <name type="scientific">Dethiosulfatarculus sandiegensis</name>
    <dbReference type="NCBI Taxonomy" id="1429043"/>
    <lineage>
        <taxon>Bacteria</taxon>
        <taxon>Pseudomonadati</taxon>
        <taxon>Thermodesulfobacteriota</taxon>
        <taxon>Desulfarculia</taxon>
        <taxon>Desulfarculales</taxon>
        <taxon>Desulfarculaceae</taxon>
        <taxon>Dethiosulfatarculus</taxon>
    </lineage>
</organism>
<gene>
    <name evidence="1" type="ORF">X474_18245</name>
</gene>
<reference evidence="1 2" key="1">
    <citation type="submission" date="2013-11" db="EMBL/GenBank/DDBJ databases">
        <title>Metagenomic analysis of a methanogenic consortium involved in long chain n-alkane degradation.</title>
        <authorList>
            <person name="Davidova I.A."/>
            <person name="Callaghan A.V."/>
            <person name="Wawrik B."/>
            <person name="Pruitt S."/>
            <person name="Marks C."/>
            <person name="Duncan K.E."/>
            <person name="Suflita J.M."/>
        </authorList>
    </citation>
    <scope>NUCLEOTIDE SEQUENCE [LARGE SCALE GENOMIC DNA]</scope>
    <source>
        <strain evidence="1 2">SPR</strain>
    </source>
</reference>
<keyword evidence="2" id="KW-1185">Reference proteome</keyword>
<proteinExistence type="predicted"/>
<evidence type="ECO:0000313" key="2">
    <source>
        <dbReference type="Proteomes" id="UP000032233"/>
    </source>
</evidence>
<evidence type="ECO:0000313" key="1">
    <source>
        <dbReference type="EMBL" id="KIX12545.1"/>
    </source>
</evidence>
<dbReference type="InParanoid" id="A0A0D2JSW2"/>
<accession>A0A0D2JSW2</accession>
<dbReference type="AlphaFoldDB" id="A0A0D2JSW2"/>
<protein>
    <submittedName>
        <fullName evidence="1">Uncharacterized protein</fullName>
    </submittedName>
</protein>
<dbReference type="Proteomes" id="UP000032233">
    <property type="component" value="Unassembled WGS sequence"/>
</dbReference>
<sequence>MQGKYTQALKLHDILDQDAGLGLINTHSFEMRLSQITRSLGQDGYIYANCLNRLMELALFQAGSQADQAECDTASSLLFRPALVLIHQKGKTAPIIKDPNLPLTSQFKEKGGNSLEVINWLKRNTFVEVRTQPFLPRIYQLLKETNLISPDELKKLHKNMDQLACTITFMDSLRLPQGMVFSKWLQDRPEPEKKALTKKLCSFDLDYFFELGELARNTLDDPGKAFSSLDLPLPQEDRTKVFTPYAVND</sequence>
<name>A0A0D2JSW2_9BACT</name>
<dbReference type="OrthoDB" id="5420858at2"/>